<protein>
    <recommendedName>
        <fullName evidence="2">60S ribosomal export protein NMD3</fullName>
    </recommendedName>
</protein>
<evidence type="ECO:0000313" key="5">
    <source>
        <dbReference type="WBParaSite" id="PEQ_0001361901-mRNA-1"/>
    </source>
</evidence>
<dbReference type="Proteomes" id="UP000887564">
    <property type="component" value="Unplaced"/>
</dbReference>
<dbReference type="GO" id="GO:0005737">
    <property type="term" value="C:cytoplasm"/>
    <property type="evidence" value="ECO:0007669"/>
    <property type="project" value="UniProtKB-SubCell"/>
</dbReference>
<dbReference type="GO" id="GO:0005634">
    <property type="term" value="C:nucleus"/>
    <property type="evidence" value="ECO:0007669"/>
    <property type="project" value="UniProtKB-SubCell"/>
</dbReference>
<dbReference type="InterPro" id="IPR007064">
    <property type="entry name" value="Nmd3_N"/>
</dbReference>
<keyword evidence="2" id="KW-0539">Nucleus</keyword>
<dbReference type="PANTHER" id="PTHR12746">
    <property type="entry name" value="NONSENSE-MEDIATED MRNA DECAY PROTEIN 3"/>
    <property type="match status" value="1"/>
</dbReference>
<dbReference type="AlphaFoldDB" id="A0A914S8T1"/>
<keyword evidence="2" id="KW-0653">Protein transport</keyword>
<dbReference type="InterPro" id="IPR039768">
    <property type="entry name" value="Nmd3"/>
</dbReference>
<reference evidence="5" key="1">
    <citation type="submission" date="2022-11" db="UniProtKB">
        <authorList>
            <consortium name="WormBaseParasite"/>
        </authorList>
    </citation>
    <scope>IDENTIFICATION</scope>
</reference>
<comment type="subcellular location">
    <subcellularLocation>
        <location evidence="2">Cytoplasm</location>
    </subcellularLocation>
    <subcellularLocation>
        <location evidence="2">Nucleus</location>
    </subcellularLocation>
</comment>
<evidence type="ECO:0000259" key="3">
    <source>
        <dbReference type="Pfam" id="PF04981"/>
    </source>
</evidence>
<name>A0A914S8T1_PAREQ</name>
<organism evidence="4 5">
    <name type="scientific">Parascaris equorum</name>
    <name type="common">Equine roundworm</name>
    <dbReference type="NCBI Taxonomy" id="6256"/>
    <lineage>
        <taxon>Eukaryota</taxon>
        <taxon>Metazoa</taxon>
        <taxon>Ecdysozoa</taxon>
        <taxon>Nematoda</taxon>
        <taxon>Chromadorea</taxon>
        <taxon>Rhabditida</taxon>
        <taxon>Spirurina</taxon>
        <taxon>Ascaridomorpha</taxon>
        <taxon>Ascaridoidea</taxon>
        <taxon>Ascarididae</taxon>
        <taxon>Parascaris</taxon>
    </lineage>
</organism>
<dbReference type="GO" id="GO:0000055">
    <property type="term" value="P:ribosomal large subunit export from nucleus"/>
    <property type="evidence" value="ECO:0007669"/>
    <property type="project" value="TreeGrafter"/>
</dbReference>
<dbReference type="GO" id="GO:0015031">
    <property type="term" value="P:protein transport"/>
    <property type="evidence" value="ECO:0007669"/>
    <property type="project" value="UniProtKB-KW"/>
</dbReference>
<proteinExistence type="inferred from homology"/>
<comment type="function">
    <text evidence="1 2">Acts as an adapter for the XPO1/CRM1-mediated export of the 60S ribosomal subunit.</text>
</comment>
<evidence type="ECO:0000256" key="2">
    <source>
        <dbReference type="RuleBase" id="RU364108"/>
    </source>
</evidence>
<dbReference type="Pfam" id="PF04981">
    <property type="entry name" value="NMD3"/>
    <property type="match status" value="1"/>
</dbReference>
<feature type="domain" description="Nmd3 N-terminal" evidence="3">
    <location>
        <begin position="14"/>
        <end position="94"/>
    </location>
</feature>
<dbReference type="PANTHER" id="PTHR12746:SF2">
    <property type="entry name" value="60S RIBOSOMAL EXPORT PROTEIN NMD3"/>
    <property type="match status" value="1"/>
</dbReference>
<evidence type="ECO:0000313" key="4">
    <source>
        <dbReference type="Proteomes" id="UP000887564"/>
    </source>
</evidence>
<keyword evidence="2" id="KW-0963">Cytoplasm</keyword>
<dbReference type="GO" id="GO:0043023">
    <property type="term" value="F:ribosomal large subunit binding"/>
    <property type="evidence" value="ECO:0007669"/>
    <property type="project" value="InterPro"/>
</dbReference>
<dbReference type="WBParaSite" id="PEQ_0001361901-mRNA-1">
    <property type="protein sequence ID" value="PEQ_0001361901-mRNA-1"/>
    <property type="gene ID" value="PEQ_0001361901"/>
</dbReference>
<accession>A0A914S8T1</accession>
<keyword evidence="4" id="KW-1185">Reference proteome</keyword>
<sequence>MIKVFIYIVKLLTRRRWYTSGYSLIERYKIIPDQIRRKYRGEGKYYRVRLTDASFIWTEPHSKRIKVKLTIQKEIMSGAVLQQTFVVEFIIQNQVNVVH</sequence>
<comment type="similarity">
    <text evidence="2">Belongs to the NMD3 family.</text>
</comment>
<evidence type="ECO:0000256" key="1">
    <source>
        <dbReference type="ARBA" id="ARBA00002269"/>
    </source>
</evidence>
<keyword evidence="2" id="KW-0813">Transport</keyword>